<protein>
    <submittedName>
        <fullName evidence="1">Glycosyl transferase</fullName>
    </submittedName>
</protein>
<dbReference type="InterPro" id="IPR029044">
    <property type="entry name" value="Nucleotide-diphossugar_trans"/>
</dbReference>
<dbReference type="GO" id="GO:0016740">
    <property type="term" value="F:transferase activity"/>
    <property type="evidence" value="ECO:0007669"/>
    <property type="project" value="UniProtKB-KW"/>
</dbReference>
<dbReference type="RefSeq" id="WP_048229031.1">
    <property type="nucleotide sequence ID" value="NZ_CABGWN010000008.1"/>
</dbReference>
<dbReference type="AlphaFoldDB" id="A0A346NTA1"/>
<evidence type="ECO:0000313" key="1">
    <source>
        <dbReference type="EMBL" id="AXR70494.1"/>
    </source>
</evidence>
<name>A0A346NTA1_KLEAE</name>
<dbReference type="EMBL" id="MF687359">
    <property type="protein sequence ID" value="AXR70494.1"/>
    <property type="molecule type" value="Genomic_DNA"/>
</dbReference>
<sequence length="279" mass="32320">MPNKIIFLIVLYNKVVEESTTVITLLESDITNAKIIIHNNGPAEVLLSSHILNAFNEKHINVELVNCVQNKPLSILYNQFLSSNPDYDKYVLLDDDSVITREYVDQLHMSDYELLLPRISSVQDGTIYYPILNESVITGDKFLATKGLFSIGSGLILTSGFLDKFVKVNFKPFDEKFALYGVDFSLFRRMNILSEQGEFFKVKTAGEIIHSLSRTDGVESKFRREERLIDFSLTTRNYPSYYQCYIFLKRSIKEILFFRVRNLYVMYDAFLHGSHPRCR</sequence>
<reference evidence="1" key="1">
    <citation type="journal article" date="2018" name="Front. Microbiol.">
        <title>Establishment of a Molecular Serotyping Scheme and a Multiplexed Luminex-Based Array for Enterobacter aerogenes.</title>
        <authorList>
            <person name="Guo X."/>
            <person name="Wang M."/>
            <person name="Wang L."/>
            <person name="Wang Y."/>
            <person name="Chen T."/>
            <person name="Wu P."/>
            <person name="Chen M."/>
            <person name="Liu B."/>
            <person name="Feng L."/>
        </authorList>
    </citation>
    <scope>NUCLEOTIDE SEQUENCE</scope>
    <source>
        <strain evidence="1">G5319</strain>
    </source>
</reference>
<dbReference type="SUPFAM" id="SSF53448">
    <property type="entry name" value="Nucleotide-diphospho-sugar transferases"/>
    <property type="match status" value="1"/>
</dbReference>
<organism evidence="1">
    <name type="scientific">Klebsiella aerogenes</name>
    <name type="common">Enterobacter aerogenes</name>
    <dbReference type="NCBI Taxonomy" id="548"/>
    <lineage>
        <taxon>Bacteria</taxon>
        <taxon>Pseudomonadati</taxon>
        <taxon>Pseudomonadota</taxon>
        <taxon>Gammaproteobacteria</taxon>
        <taxon>Enterobacterales</taxon>
        <taxon>Enterobacteriaceae</taxon>
        <taxon>Klebsiella/Raoultella group</taxon>
        <taxon>Klebsiella</taxon>
    </lineage>
</organism>
<proteinExistence type="predicted"/>
<accession>A0A346NTA1</accession>
<keyword evidence="1" id="KW-0808">Transferase</keyword>